<comment type="similarity">
    <text evidence="1">Belongs to the FGGY kinase family.</text>
</comment>
<keyword evidence="2" id="KW-0808">Transferase</keyword>
<protein>
    <submittedName>
        <fullName evidence="6">Carbohydrate kinase, FGGY</fullName>
    </submittedName>
</protein>
<proteinExistence type="inferred from homology"/>
<dbReference type="SUPFAM" id="SSF53067">
    <property type="entry name" value="Actin-like ATPase domain"/>
    <property type="match status" value="2"/>
</dbReference>
<dbReference type="Gene3D" id="3.30.420.40">
    <property type="match status" value="2"/>
</dbReference>
<dbReference type="InterPro" id="IPR043129">
    <property type="entry name" value="ATPase_NBD"/>
</dbReference>
<evidence type="ECO:0000256" key="3">
    <source>
        <dbReference type="ARBA" id="ARBA00022777"/>
    </source>
</evidence>
<dbReference type="KEGG" id="scc:Spico_0018"/>
<dbReference type="RefSeq" id="WP_013738656.1">
    <property type="nucleotide sequence ID" value="NC_015436.1"/>
</dbReference>
<dbReference type="HOGENOM" id="CLU_009281_3_0_12"/>
<dbReference type="CDD" id="cd07805">
    <property type="entry name" value="ASKHA_NBD_FGGY_CvXK-like"/>
    <property type="match status" value="1"/>
</dbReference>
<dbReference type="PROSITE" id="PS00933">
    <property type="entry name" value="FGGY_KINASES_1"/>
    <property type="match status" value="1"/>
</dbReference>
<reference evidence="6 7" key="2">
    <citation type="journal article" date="2012" name="Stand. Genomic Sci.">
        <title>Complete genome sequence of the termite hindgut bacterium Spirochaeta coccoides type strain (SPN1(T)), reclassification in the genus Sphaerochaeta as Sphaerochaeta coccoides comb. nov. and emendations of the family Spirochaetaceae and the genus Sphaerochaeta.</title>
        <authorList>
            <person name="Abt B."/>
            <person name="Han C."/>
            <person name="Scheuner C."/>
            <person name="Lu M."/>
            <person name="Lapidus A."/>
            <person name="Nolan M."/>
            <person name="Lucas S."/>
            <person name="Hammon N."/>
            <person name="Deshpande S."/>
            <person name="Cheng J.F."/>
            <person name="Tapia R."/>
            <person name="Goodwin L.A."/>
            <person name="Pitluck S."/>
            <person name="Liolios K."/>
            <person name="Pagani I."/>
            <person name="Ivanova N."/>
            <person name="Mavromatis K."/>
            <person name="Mikhailova N."/>
            <person name="Huntemann M."/>
            <person name="Pati A."/>
            <person name="Chen A."/>
            <person name="Palaniappan K."/>
            <person name="Land M."/>
            <person name="Hauser L."/>
            <person name="Brambilla E.M."/>
            <person name="Rohde M."/>
            <person name="Spring S."/>
            <person name="Gronow S."/>
            <person name="Goker M."/>
            <person name="Woyke T."/>
            <person name="Bristow J."/>
            <person name="Eisen J.A."/>
            <person name="Markowitz V."/>
            <person name="Hugenholtz P."/>
            <person name="Kyrpides N.C."/>
            <person name="Klenk H.P."/>
            <person name="Detter J.C."/>
        </authorList>
    </citation>
    <scope>NUCLEOTIDE SEQUENCE [LARGE SCALE GENOMIC DNA]</scope>
    <source>
        <strain evidence="7">ATCC BAA-1237 / DSM 17374 / SPN1</strain>
    </source>
</reference>
<evidence type="ECO:0000313" key="6">
    <source>
        <dbReference type="EMBL" id="AEC01260.1"/>
    </source>
</evidence>
<accession>F4GIA1</accession>
<dbReference type="GO" id="GO:0016301">
    <property type="term" value="F:kinase activity"/>
    <property type="evidence" value="ECO:0007669"/>
    <property type="project" value="UniProtKB-KW"/>
</dbReference>
<dbReference type="PANTHER" id="PTHR43095">
    <property type="entry name" value="SUGAR KINASE"/>
    <property type="match status" value="1"/>
</dbReference>
<gene>
    <name evidence="6" type="ordered locus">Spico_0018</name>
</gene>
<feature type="domain" description="Carbohydrate kinase FGGY C-terminal" evidence="5">
    <location>
        <begin position="257"/>
        <end position="451"/>
    </location>
</feature>
<dbReference type="Pfam" id="PF02782">
    <property type="entry name" value="FGGY_C"/>
    <property type="match status" value="1"/>
</dbReference>
<reference evidence="7" key="1">
    <citation type="submission" date="2011-04" db="EMBL/GenBank/DDBJ databases">
        <title>The complete genome of Spirochaeta coccoides DSM 17374.</title>
        <authorList>
            <person name="Lucas S."/>
            <person name="Copeland A."/>
            <person name="Lapidus A."/>
            <person name="Bruce D."/>
            <person name="Goodwin L."/>
            <person name="Pitluck S."/>
            <person name="Peters L."/>
            <person name="Kyrpides N."/>
            <person name="Mavromatis K."/>
            <person name="Pagani I."/>
            <person name="Ivanova N."/>
            <person name="Ovchinnikova G."/>
            <person name="Lu M."/>
            <person name="Detter J.C."/>
            <person name="Tapia R."/>
            <person name="Han C."/>
            <person name="Land M."/>
            <person name="Hauser L."/>
            <person name="Markowitz V."/>
            <person name="Cheng J.-F."/>
            <person name="Hugenholtz P."/>
            <person name="Woyke T."/>
            <person name="Wu D."/>
            <person name="Spring S."/>
            <person name="Schroeder M."/>
            <person name="Brambilla E."/>
            <person name="Klenk H.-P."/>
            <person name="Eisen J.A."/>
        </authorList>
    </citation>
    <scope>NUCLEOTIDE SEQUENCE [LARGE SCALE GENOMIC DNA]</scope>
    <source>
        <strain evidence="7">ATCC BAA-1237 / DSM 17374 / SPN1</strain>
    </source>
</reference>
<dbReference type="EMBL" id="CP002659">
    <property type="protein sequence ID" value="AEC01260.1"/>
    <property type="molecule type" value="Genomic_DNA"/>
</dbReference>
<dbReference type="PANTHER" id="PTHR43095:SF5">
    <property type="entry name" value="XYLULOSE KINASE"/>
    <property type="match status" value="1"/>
</dbReference>
<dbReference type="STRING" id="760011.Spico_0018"/>
<dbReference type="InterPro" id="IPR018484">
    <property type="entry name" value="FGGY_N"/>
</dbReference>
<dbReference type="eggNOG" id="COG1070">
    <property type="taxonomic scope" value="Bacteria"/>
</dbReference>
<dbReference type="GO" id="GO:0005975">
    <property type="term" value="P:carbohydrate metabolic process"/>
    <property type="evidence" value="ECO:0007669"/>
    <property type="project" value="InterPro"/>
</dbReference>
<sequence length="516" mass="57625">MSRKYILSHNLGTTGNKAVLYDENGQIERSWLSSYRSHYFPGNKVEQVPDDWWKAVCESTYRVMRGINEKSVQVVTFSGQMMGCLCLDQHGEPVGNSIIWADSRASREAKALAAQIDERLFYQITGHRISSSYSAEKILWIMNHEPERFRMTSKIVQAKDYIVYRLTGQLYTDFSDASGTHLLNIEEKRWSRTILSILGLSEDLLPDIVPSTQSVGKITFEAAEQTGLLPGTPVVIGAGDGICAAIAAGCTDVDDAYLYFGSSAWIGLCKEKPYLDEQFRIFNWAGIDEKRYSPCGTMQAAGASLDWLKDEMAQDEISQAMVQKIAPQTLIEQELLQSSPSANGLIFLPYLLGERSPYWNPNAKGAFIGLQKNHTKADIYRAGYEGVALNLKIIWKSLLPIINAKELVLTGGQANSIFNRQLIADVLDIPVLTTNHIGDSKNFGAAIIGGIGIGMYDDVSVAKKLTVKESRLEPNPENVRIYEKLIGIFEDAYKSLESIFLKLDQYNAWRNSREIQ</sequence>
<dbReference type="Pfam" id="PF00370">
    <property type="entry name" value="FGGY_N"/>
    <property type="match status" value="1"/>
</dbReference>
<dbReference type="InterPro" id="IPR000577">
    <property type="entry name" value="Carb_kinase_FGGY"/>
</dbReference>
<evidence type="ECO:0000259" key="5">
    <source>
        <dbReference type="Pfam" id="PF02782"/>
    </source>
</evidence>
<dbReference type="AlphaFoldDB" id="F4GIA1"/>
<organism evidence="6 7">
    <name type="scientific">Parasphaerochaeta coccoides (strain ATCC BAA-1237 / DSM 17374 / SPN1)</name>
    <name type="common">Sphaerochaeta coccoides</name>
    <dbReference type="NCBI Taxonomy" id="760011"/>
    <lineage>
        <taxon>Bacteria</taxon>
        <taxon>Pseudomonadati</taxon>
        <taxon>Spirochaetota</taxon>
        <taxon>Spirochaetia</taxon>
        <taxon>Spirochaetales</taxon>
        <taxon>Sphaerochaetaceae</taxon>
        <taxon>Parasphaerochaeta</taxon>
    </lineage>
</organism>
<dbReference type="Proteomes" id="UP000007939">
    <property type="component" value="Chromosome"/>
</dbReference>
<keyword evidence="3 6" id="KW-0418">Kinase</keyword>
<name>F4GIA1_PARC1</name>
<feature type="domain" description="Carbohydrate kinase FGGY N-terminal" evidence="4">
    <location>
        <begin position="5"/>
        <end position="246"/>
    </location>
</feature>
<dbReference type="InterPro" id="IPR018483">
    <property type="entry name" value="Carb_kinase_FGGY_CS"/>
</dbReference>
<dbReference type="GO" id="GO:0016773">
    <property type="term" value="F:phosphotransferase activity, alcohol group as acceptor"/>
    <property type="evidence" value="ECO:0007669"/>
    <property type="project" value="InterPro"/>
</dbReference>
<dbReference type="InterPro" id="IPR018485">
    <property type="entry name" value="FGGY_C"/>
</dbReference>
<evidence type="ECO:0000256" key="2">
    <source>
        <dbReference type="ARBA" id="ARBA00022679"/>
    </source>
</evidence>
<dbReference type="OrthoDB" id="9805576at2"/>
<keyword evidence="7" id="KW-1185">Reference proteome</keyword>
<dbReference type="InterPro" id="IPR050406">
    <property type="entry name" value="FGGY_Carb_Kinase"/>
</dbReference>
<evidence type="ECO:0000256" key="1">
    <source>
        <dbReference type="ARBA" id="ARBA00009156"/>
    </source>
</evidence>
<evidence type="ECO:0000259" key="4">
    <source>
        <dbReference type="Pfam" id="PF00370"/>
    </source>
</evidence>
<dbReference type="PIRSF" id="PIRSF000538">
    <property type="entry name" value="GlpK"/>
    <property type="match status" value="1"/>
</dbReference>
<evidence type="ECO:0000313" key="7">
    <source>
        <dbReference type="Proteomes" id="UP000007939"/>
    </source>
</evidence>